<accession>M1J9S9</accession>
<proteinExistence type="predicted"/>
<evidence type="ECO:0000313" key="2">
    <source>
        <dbReference type="EMBL" id="AGE82439.1"/>
    </source>
</evidence>
<dbReference type="AlphaFoldDB" id="M1J9S9"/>
<reference evidence="1" key="2">
    <citation type="journal article" date="2013" name="PLoS ONE">
        <title>Pseudomonas syringae pv. actinidiae from Recent Outbreaks of Kiwifruit Bacterial Canker Belong to Different Clones that Originated in China.</title>
        <authorList>
            <person name="Butler M.I."/>
            <person name="Stockwell P.A."/>
            <person name="Black M.A."/>
            <person name="Day R.C."/>
            <person name="Lamont I.L."/>
            <person name="Poulter R.T.M."/>
        </authorList>
    </citation>
    <scope>NUCLEOTIDE SEQUENCE</scope>
    <source>
        <strain evidence="1">ICMP18744</strain>
        <strain evidence="2">M228</strain>
    </source>
</reference>
<dbReference type="EMBL" id="KC148187">
    <property type="protein sequence ID" value="AGE82439.1"/>
    <property type="molecule type" value="Genomic_DNA"/>
</dbReference>
<protein>
    <submittedName>
        <fullName evidence="1">Uncharacterized protein</fullName>
    </submittedName>
</protein>
<name>M1J9S9_PSESF</name>
<organism evidence="1">
    <name type="scientific">Pseudomonas syringae pv. actinidiae</name>
    <dbReference type="NCBI Taxonomy" id="103796"/>
    <lineage>
        <taxon>Bacteria</taxon>
        <taxon>Pseudomonadati</taxon>
        <taxon>Pseudomonadota</taxon>
        <taxon>Gammaproteobacteria</taxon>
        <taxon>Pseudomonadales</taxon>
        <taxon>Pseudomonadaceae</taxon>
        <taxon>Pseudomonas</taxon>
        <taxon>Pseudomonas syringae</taxon>
    </lineage>
</organism>
<evidence type="ECO:0000313" key="1">
    <source>
        <dbReference type="EMBL" id="AGE82313.1"/>
    </source>
</evidence>
<dbReference type="EMBL" id="KC148186">
    <property type="protein sequence ID" value="AGE82313.1"/>
    <property type="molecule type" value="Genomic_DNA"/>
</dbReference>
<reference evidence="1" key="1">
    <citation type="submission" date="2012-11" db="EMBL/GenBank/DDBJ databases">
        <authorList>
            <person name="Butler M."/>
            <person name="Stockwell P."/>
            <person name="Black M."/>
            <person name="Day R."/>
            <person name="Zhao Z."/>
            <person name="Huang L."/>
            <person name="Lamont I."/>
            <person name="Poulter R."/>
        </authorList>
    </citation>
    <scope>NUCLEOTIDE SEQUENCE</scope>
    <source>
        <strain evidence="1">ICMP18744</strain>
        <strain evidence="2">M228</strain>
    </source>
</reference>
<sequence length="41" mass="4690">MRHYLKVVSGIEDVNAAEESVLNHYQKALGLKVELRSTFML</sequence>